<feature type="domain" description="Tetrapyrrole biosynthesis uroporphyrinogen III synthase" evidence="10">
    <location>
        <begin position="24"/>
        <end position="211"/>
    </location>
</feature>
<evidence type="ECO:0000256" key="7">
    <source>
        <dbReference type="ARBA" id="ARBA00040167"/>
    </source>
</evidence>
<dbReference type="GO" id="GO:0006782">
    <property type="term" value="P:protoporphyrinogen IX biosynthetic process"/>
    <property type="evidence" value="ECO:0007669"/>
    <property type="project" value="UniProtKB-UniRule"/>
</dbReference>
<evidence type="ECO:0000256" key="4">
    <source>
        <dbReference type="ARBA" id="ARBA00023239"/>
    </source>
</evidence>
<evidence type="ECO:0000256" key="6">
    <source>
        <dbReference type="ARBA" id="ARBA00037589"/>
    </source>
</evidence>
<accession>V4RSF8</accession>
<dbReference type="eggNOG" id="COG1587">
    <property type="taxonomic scope" value="Bacteria"/>
</dbReference>
<evidence type="ECO:0000256" key="5">
    <source>
        <dbReference type="ARBA" id="ARBA00023244"/>
    </source>
</evidence>
<dbReference type="PATRIC" id="fig|1121022.4.peg.627"/>
<dbReference type="PANTHER" id="PTHR38042">
    <property type="entry name" value="UROPORPHYRINOGEN-III SYNTHASE, CHLOROPLASTIC"/>
    <property type="match status" value="1"/>
</dbReference>
<keyword evidence="5 9" id="KW-0627">Porphyrin biosynthesis</keyword>
<dbReference type="EMBL" id="AWGB01000005">
    <property type="protein sequence ID" value="ESQ94103.1"/>
    <property type="molecule type" value="Genomic_DNA"/>
</dbReference>
<reference evidence="11 12" key="1">
    <citation type="journal article" date="2014" name="Nature">
        <title>Sequential evolution of bacterial morphology by co-option of a developmental regulator.</title>
        <authorList>
            <person name="Jiang C."/>
            <person name="Brown P.J."/>
            <person name="Ducret A."/>
            <person name="Brun Y.V."/>
        </authorList>
    </citation>
    <scope>NUCLEOTIDE SEQUENCE [LARGE SCALE GENOMIC DNA]</scope>
    <source>
        <strain evidence="11 12">DSM 16100</strain>
    </source>
</reference>
<proteinExistence type="inferred from homology"/>
<comment type="pathway">
    <text evidence="1 9">Porphyrin-containing compound metabolism; protoporphyrin-IX biosynthesis; coproporphyrinogen-III from 5-aminolevulinate: step 3/4.</text>
</comment>
<evidence type="ECO:0000313" key="12">
    <source>
        <dbReference type="Proteomes" id="UP000017837"/>
    </source>
</evidence>
<keyword evidence="12" id="KW-1185">Reference proteome</keyword>
<comment type="similarity">
    <text evidence="2 9">Belongs to the uroporphyrinogen-III synthase family.</text>
</comment>
<dbReference type="GO" id="GO:0006780">
    <property type="term" value="P:uroporphyrinogen III biosynthetic process"/>
    <property type="evidence" value="ECO:0007669"/>
    <property type="project" value="UniProtKB-UniRule"/>
</dbReference>
<dbReference type="InterPro" id="IPR036108">
    <property type="entry name" value="4pyrrol_syn_uPrphyn_synt_sf"/>
</dbReference>
<dbReference type="PANTHER" id="PTHR38042:SF1">
    <property type="entry name" value="UROPORPHYRINOGEN-III SYNTHASE, CHLOROPLASTIC"/>
    <property type="match status" value="1"/>
</dbReference>
<comment type="catalytic activity">
    <reaction evidence="8 9">
        <text>hydroxymethylbilane = uroporphyrinogen III + H2O</text>
        <dbReference type="Rhea" id="RHEA:18965"/>
        <dbReference type="ChEBI" id="CHEBI:15377"/>
        <dbReference type="ChEBI" id="CHEBI:57308"/>
        <dbReference type="ChEBI" id="CHEBI:57845"/>
        <dbReference type="EC" id="4.2.1.75"/>
    </reaction>
</comment>
<dbReference type="Proteomes" id="UP000017837">
    <property type="component" value="Unassembled WGS sequence"/>
</dbReference>
<evidence type="ECO:0000256" key="1">
    <source>
        <dbReference type="ARBA" id="ARBA00004772"/>
    </source>
</evidence>
<evidence type="ECO:0000256" key="3">
    <source>
        <dbReference type="ARBA" id="ARBA00013109"/>
    </source>
</evidence>
<gene>
    <name evidence="11" type="ORF">ABENE_03160</name>
</gene>
<evidence type="ECO:0000259" key="10">
    <source>
        <dbReference type="Pfam" id="PF02602"/>
    </source>
</evidence>
<comment type="function">
    <text evidence="6 9">Catalyzes cyclization of the linear tetrapyrrole, hydroxymethylbilane, to the macrocyclic uroporphyrinogen III.</text>
</comment>
<evidence type="ECO:0000256" key="2">
    <source>
        <dbReference type="ARBA" id="ARBA00008133"/>
    </source>
</evidence>
<dbReference type="AlphaFoldDB" id="V4RSF8"/>
<sequence length="254" mass="27826">MAAEVTKSATPLVWVTRTPEGARRTARAIEAKGFATFVAPVLKIQPLKPIIDPHSFDALIITSRNGLNAFSALCSRRALTVWCVGESTADAAREKKFQRVISAGGNVHTLTDRIRGEADKRTRLLYAAPREPASAMSETLQAEGFRISEVAVYETQYVLPRFTPADLERMRFILVQSPKAGRAIAEALIAYHDKLCFPKITFICISEAAWQGVKRGLRDSAAPEIRDALEAGLNRRIAATPTEGAMLDVMTDVT</sequence>
<evidence type="ECO:0000313" key="11">
    <source>
        <dbReference type="EMBL" id="ESQ94103.1"/>
    </source>
</evidence>
<name>V4RSF8_9CAUL</name>
<dbReference type="Pfam" id="PF02602">
    <property type="entry name" value="HEM4"/>
    <property type="match status" value="1"/>
</dbReference>
<comment type="caution">
    <text evidence="11">The sequence shown here is derived from an EMBL/GenBank/DDBJ whole genome shotgun (WGS) entry which is preliminary data.</text>
</comment>
<dbReference type="STRING" id="1121022.GCA_000376105_01735"/>
<organism evidence="11 12">
    <name type="scientific">Asticcacaulis benevestitus DSM 16100 = ATCC BAA-896</name>
    <dbReference type="NCBI Taxonomy" id="1121022"/>
    <lineage>
        <taxon>Bacteria</taxon>
        <taxon>Pseudomonadati</taxon>
        <taxon>Pseudomonadota</taxon>
        <taxon>Alphaproteobacteria</taxon>
        <taxon>Caulobacterales</taxon>
        <taxon>Caulobacteraceae</taxon>
        <taxon>Asticcacaulis</taxon>
    </lineage>
</organism>
<dbReference type="EC" id="4.2.1.75" evidence="3 9"/>
<protein>
    <recommendedName>
        <fullName evidence="7 9">Uroporphyrinogen-III synthase</fullName>
        <ecNumber evidence="3 9">4.2.1.75</ecNumber>
    </recommendedName>
</protein>
<evidence type="ECO:0000256" key="9">
    <source>
        <dbReference type="RuleBase" id="RU366031"/>
    </source>
</evidence>
<dbReference type="CDD" id="cd06578">
    <property type="entry name" value="HemD"/>
    <property type="match status" value="1"/>
</dbReference>
<dbReference type="SUPFAM" id="SSF69618">
    <property type="entry name" value="HemD-like"/>
    <property type="match status" value="1"/>
</dbReference>
<dbReference type="Gene3D" id="3.40.50.10090">
    <property type="match status" value="2"/>
</dbReference>
<dbReference type="InterPro" id="IPR003754">
    <property type="entry name" value="4pyrrol_synth_uPrphyn_synth"/>
</dbReference>
<dbReference type="GO" id="GO:0004852">
    <property type="term" value="F:uroporphyrinogen-III synthase activity"/>
    <property type="evidence" value="ECO:0007669"/>
    <property type="project" value="UniProtKB-UniRule"/>
</dbReference>
<evidence type="ECO:0000256" key="8">
    <source>
        <dbReference type="ARBA" id="ARBA00048617"/>
    </source>
</evidence>
<keyword evidence="4 9" id="KW-0456">Lyase</keyword>
<dbReference type="InterPro" id="IPR039793">
    <property type="entry name" value="UROS/Hem4"/>
</dbReference>